<dbReference type="SUPFAM" id="SSF109854">
    <property type="entry name" value="DinB/YfiT-like putative metalloenzymes"/>
    <property type="match status" value="1"/>
</dbReference>
<evidence type="ECO:0000256" key="2">
    <source>
        <dbReference type="ARBA" id="ARBA00022723"/>
    </source>
</evidence>
<evidence type="ECO:0000256" key="3">
    <source>
        <dbReference type="PIRSR" id="PIRSR607837-1"/>
    </source>
</evidence>
<dbReference type="InterPro" id="IPR018247">
    <property type="entry name" value="EF_Hand_1_Ca_BS"/>
</dbReference>
<feature type="binding site" evidence="3">
    <location>
        <position position="129"/>
    </location>
    <ligand>
        <name>a divalent metal cation</name>
        <dbReference type="ChEBI" id="CHEBI:60240"/>
    </ligand>
</feature>
<feature type="binding site" evidence="3">
    <location>
        <position position="47"/>
    </location>
    <ligand>
        <name>a divalent metal cation</name>
        <dbReference type="ChEBI" id="CHEBI:60240"/>
    </ligand>
</feature>
<evidence type="ECO:0000313" key="4">
    <source>
        <dbReference type="EMBL" id="AGQ18886.1"/>
    </source>
</evidence>
<accession>S5DJC0</accession>
<dbReference type="GO" id="GO:0046872">
    <property type="term" value="F:metal ion binding"/>
    <property type="evidence" value="ECO:0007669"/>
    <property type="project" value="UniProtKB-KW"/>
</dbReference>
<dbReference type="Gene3D" id="1.20.120.450">
    <property type="entry name" value="dinb family like domain"/>
    <property type="match status" value="1"/>
</dbReference>
<comment type="similarity">
    <text evidence="1">Belongs to the DinB family.</text>
</comment>
<dbReference type="AlphaFoldDB" id="S5DJC0"/>
<proteinExistence type="inferred from homology"/>
<keyword evidence="2 3" id="KW-0479">Metal-binding</keyword>
<feature type="binding site" evidence="3">
    <location>
        <position position="125"/>
    </location>
    <ligand>
        <name>a divalent metal cation</name>
        <dbReference type="ChEBI" id="CHEBI:60240"/>
    </ligand>
</feature>
<name>S5DJC0_9ACTN</name>
<dbReference type="EMBL" id="KC811115">
    <property type="protein sequence ID" value="AGQ18886.1"/>
    <property type="molecule type" value="Genomic_DNA"/>
</dbReference>
<evidence type="ECO:0000256" key="1">
    <source>
        <dbReference type="ARBA" id="ARBA00008635"/>
    </source>
</evidence>
<dbReference type="PROSITE" id="PS00018">
    <property type="entry name" value="EF_HAND_1"/>
    <property type="match status" value="1"/>
</dbReference>
<organism evidence="4">
    <name type="scientific">Candidatus Actinomarina minuta</name>
    <dbReference type="NCBI Taxonomy" id="1389454"/>
    <lineage>
        <taxon>Bacteria</taxon>
        <taxon>Bacillati</taxon>
        <taxon>Actinomycetota</taxon>
        <taxon>Actinomycetes</taxon>
        <taxon>Candidatus Actinomarinidae</taxon>
        <taxon>Candidatus Actinomarinales</taxon>
        <taxon>Candidatus Actinomarineae</taxon>
        <taxon>Candidatus Actinomarinaceae</taxon>
        <taxon>Candidatus Actinomarina</taxon>
    </lineage>
</organism>
<reference evidence="4" key="1">
    <citation type="journal article" date="2013" name="Sci. Rep.">
        <title>Metagenomics uncovers a new group of low GC and ultra-small marine Actinobacteria.</title>
        <authorList>
            <person name="Ghai R."/>
            <person name="Mizuno C.M."/>
            <person name="Picazo A."/>
            <person name="Camacho A."/>
            <person name="Rodriguez-Valera F."/>
        </authorList>
    </citation>
    <scope>NUCLEOTIDE SEQUENCE</scope>
</reference>
<dbReference type="InterPro" id="IPR034660">
    <property type="entry name" value="DinB/YfiT-like"/>
</dbReference>
<protein>
    <submittedName>
        <fullName evidence="4">Uncharacterized protein</fullName>
    </submittedName>
</protein>
<sequence>MISVELLAKHMAWANQEIFKEVKKLGPDVLDYYVIDKEWTVKTIMVHIVAASYLYSQRLQEKPFSKIEFDMDSPDLIDDLLSALASIDKDLIEQAYKEDKEIEYETSKGMRSNTISFILSMMIFHTTEHRAQIVAALDKNNERSINLDEYSIFGYVRQQG</sequence>
<dbReference type="InterPro" id="IPR007837">
    <property type="entry name" value="DinB"/>
</dbReference>
<dbReference type="Pfam" id="PF05163">
    <property type="entry name" value="DinB"/>
    <property type="match status" value="1"/>
</dbReference>